<dbReference type="GO" id="GO:0009279">
    <property type="term" value="C:cell outer membrane"/>
    <property type="evidence" value="ECO:0007669"/>
    <property type="project" value="UniProtKB-SubCell"/>
</dbReference>
<name>A0A1J7CH95_FLAJO</name>
<dbReference type="EMBL" id="MLFK01000009">
    <property type="protein sequence ID" value="OIV40928.1"/>
    <property type="molecule type" value="Genomic_DNA"/>
</dbReference>
<keyword evidence="2" id="KW-0472">Membrane</keyword>
<dbReference type="AlphaFoldDB" id="A0A1J7CH95"/>
<dbReference type="Gene3D" id="2.60.40.1120">
    <property type="entry name" value="Carboxypeptidase-like, regulatory domain"/>
    <property type="match status" value="1"/>
</dbReference>
<dbReference type="InterPro" id="IPR012910">
    <property type="entry name" value="Plug_dom"/>
</dbReference>
<reference evidence="5 6" key="1">
    <citation type="submission" date="2016-10" db="EMBL/GenBank/DDBJ databases">
        <title>Draft Genome Sequence of Rhizobacteria Flavobacterium johnsoniae CI04.</title>
        <authorList>
            <person name="Bravo J.I."/>
            <person name="Lozano G.L."/>
            <person name="Handelsman J."/>
        </authorList>
    </citation>
    <scope>NUCLEOTIDE SEQUENCE [LARGE SCALE GENOMIC DNA]</scope>
    <source>
        <strain evidence="5 6">CI04</strain>
    </source>
</reference>
<evidence type="ECO:0000313" key="6">
    <source>
        <dbReference type="Proteomes" id="UP000182826"/>
    </source>
</evidence>
<keyword evidence="6" id="KW-1185">Reference proteome</keyword>
<evidence type="ECO:0000259" key="4">
    <source>
        <dbReference type="Pfam" id="PF07715"/>
    </source>
</evidence>
<evidence type="ECO:0000313" key="5">
    <source>
        <dbReference type="EMBL" id="OIV40928.1"/>
    </source>
</evidence>
<dbReference type="Gene3D" id="2.170.130.10">
    <property type="entry name" value="TonB-dependent receptor, plug domain"/>
    <property type="match status" value="1"/>
</dbReference>
<dbReference type="SUPFAM" id="SSF49464">
    <property type="entry name" value="Carboxypeptidase regulatory domain-like"/>
    <property type="match status" value="1"/>
</dbReference>
<dbReference type="SUPFAM" id="SSF56935">
    <property type="entry name" value="Porins"/>
    <property type="match status" value="1"/>
</dbReference>
<dbReference type="Pfam" id="PF07715">
    <property type="entry name" value="Plug"/>
    <property type="match status" value="1"/>
</dbReference>
<dbReference type="Pfam" id="PF13715">
    <property type="entry name" value="CarbopepD_reg_2"/>
    <property type="match status" value="1"/>
</dbReference>
<protein>
    <submittedName>
        <fullName evidence="5">TonB-dependent receptor</fullName>
    </submittedName>
</protein>
<organism evidence="5 6">
    <name type="scientific">Flavobacterium johnsoniae</name>
    <name type="common">Cytophaga johnsonae</name>
    <dbReference type="NCBI Taxonomy" id="986"/>
    <lineage>
        <taxon>Bacteria</taxon>
        <taxon>Pseudomonadati</taxon>
        <taxon>Bacteroidota</taxon>
        <taxon>Flavobacteriia</taxon>
        <taxon>Flavobacteriales</taxon>
        <taxon>Flavobacteriaceae</taxon>
        <taxon>Flavobacterium</taxon>
    </lineage>
</organism>
<feature type="domain" description="TonB-dependent receptor plug" evidence="4">
    <location>
        <begin position="221"/>
        <end position="293"/>
    </location>
</feature>
<comment type="caution">
    <text evidence="5">The sequence shown here is derived from an EMBL/GenBank/DDBJ whole genome shotgun (WGS) entry which is preliminary data.</text>
</comment>
<proteinExistence type="predicted"/>
<dbReference type="Proteomes" id="UP000182826">
    <property type="component" value="Unassembled WGS sequence"/>
</dbReference>
<keyword evidence="3" id="KW-0998">Cell outer membrane</keyword>
<dbReference type="InterPro" id="IPR036942">
    <property type="entry name" value="Beta-barrel_TonB_sf"/>
</dbReference>
<dbReference type="Gene3D" id="2.40.170.20">
    <property type="entry name" value="TonB-dependent receptor, beta-barrel domain"/>
    <property type="match status" value="1"/>
</dbReference>
<gene>
    <name evidence="5" type="ORF">BKM63_18985</name>
</gene>
<sequence>MLLPKSFHFLFFTFFLVLNLSAQNKGKVVSIKKIIFEIEQQHQVSFNYTEDNISGLEIMPPKKTFSLQQKLDYLSKNTNLSFENIGNQFINIYKKEKEFPTICGYVFSSSDKKPIENANISLLNKTQTATDVKGYFEIKKGDKNIILSAHVGYITKRIAANSQDVENCLQIVLEPEVTELHEIKANAILASGISKNKDGSLEIKPKKFGILPGLIEPDALQTMQQIPGVNSIDESVSSINVRGGTHDQNLFLWNGIRMYQTGHFFGLISVFNPNLAHTISIYKNGSSAFYGESVSSVVAISSTPETAEKNSFSAGINMINADVYAKYNVSKKSYIEISARKSITDFVETPTYKEYFNKVFQNTTITDFSDKQNVNYKSDKKFGFYDATLKFAQKIGNKDQLILDLITIKDNLEVFQSATVYDMNKSENNVLRQQNYGGNLSWKRNWNSFNTTKINVYNSAYELLANQKNSLGNQIVIQENTVNNNGINLENNHIINSKFSFNDGYQFNEIGITNLEEVTNPDFYRKVKDVLRTHALIAEGKYNDTISRIYFKAGMRINYIEKFKKYIAEPRIQFSCGINKNLNLELLGELKSQNVQQIIELQKDYFGIEKRRWIVSNNSTIPIQKSRQLSLNLFYKKGDWLLDIENFYKKVTGITTSSQGFQNQLEFVRTTGDYEIWGSEMLIQKKMNHFLTWLSYTYNHNNYHFSNYEYPSFPNNFELMHTVSWAAIYEKNNFKIALGTKWSTGRPKTPPDNSQIDNSNPVLVYKKPNSANVHIFSQVNLSSTYKWETANGIQYKLGVSILNILNRKNEISEYYRISSLTNSIEEVETFSLQRTPNLSFRISF</sequence>
<keyword evidence="5" id="KW-0675">Receptor</keyword>
<comment type="subcellular location">
    <subcellularLocation>
        <location evidence="1">Cell outer membrane</location>
    </subcellularLocation>
</comment>
<evidence type="ECO:0000256" key="1">
    <source>
        <dbReference type="ARBA" id="ARBA00004442"/>
    </source>
</evidence>
<dbReference type="InterPro" id="IPR008969">
    <property type="entry name" value="CarboxyPept-like_regulatory"/>
</dbReference>
<dbReference type="InterPro" id="IPR037066">
    <property type="entry name" value="Plug_dom_sf"/>
</dbReference>
<dbReference type="OrthoDB" id="9803050at2"/>
<evidence type="ECO:0000256" key="2">
    <source>
        <dbReference type="ARBA" id="ARBA00023136"/>
    </source>
</evidence>
<evidence type="ECO:0000256" key="3">
    <source>
        <dbReference type="ARBA" id="ARBA00023237"/>
    </source>
</evidence>
<accession>A0A1J7CH95</accession>